<dbReference type="PROSITE" id="PS00092">
    <property type="entry name" value="N6_MTASE"/>
    <property type="match status" value="1"/>
</dbReference>
<evidence type="ECO:0000313" key="10">
    <source>
        <dbReference type="Proteomes" id="UP000253215"/>
    </source>
</evidence>
<comment type="catalytic activity">
    <reaction evidence="7">
        <text>a 2'-deoxyadenosine in DNA + S-adenosyl-L-methionine = an N(6)-methyl-2'-deoxyadenosine in DNA + S-adenosyl-L-homocysteine + H(+)</text>
        <dbReference type="Rhea" id="RHEA:15197"/>
        <dbReference type="Rhea" id="RHEA-COMP:12418"/>
        <dbReference type="Rhea" id="RHEA-COMP:12419"/>
        <dbReference type="ChEBI" id="CHEBI:15378"/>
        <dbReference type="ChEBI" id="CHEBI:57856"/>
        <dbReference type="ChEBI" id="CHEBI:59789"/>
        <dbReference type="ChEBI" id="CHEBI:90615"/>
        <dbReference type="ChEBI" id="CHEBI:90616"/>
        <dbReference type="EC" id="2.1.1.72"/>
    </reaction>
</comment>
<evidence type="ECO:0000313" key="9">
    <source>
        <dbReference type="EMBL" id="RCW17132.1"/>
    </source>
</evidence>
<keyword evidence="2 9" id="KW-0489">Methyltransferase</keyword>
<accession>A0A368UF50</accession>
<dbReference type="AlphaFoldDB" id="A0A368UF50"/>
<comment type="caution">
    <text evidence="9">The sequence shown here is derived from an EMBL/GenBank/DDBJ whole genome shotgun (WGS) entry which is preliminary data.</text>
</comment>
<dbReference type="InterPro" id="IPR002052">
    <property type="entry name" value="DNA_methylase_N6_adenine_CS"/>
</dbReference>
<dbReference type="Proteomes" id="UP000253215">
    <property type="component" value="Unassembled WGS sequence"/>
</dbReference>
<keyword evidence="3 9" id="KW-0808">Transferase</keyword>
<dbReference type="InterPro" id="IPR050953">
    <property type="entry name" value="N4_N6_ade-DNA_methylase"/>
</dbReference>
<dbReference type="GO" id="GO:0032259">
    <property type="term" value="P:methylation"/>
    <property type="evidence" value="ECO:0007669"/>
    <property type="project" value="UniProtKB-KW"/>
</dbReference>
<keyword evidence="6" id="KW-0238">DNA-binding</keyword>
<evidence type="ECO:0000256" key="6">
    <source>
        <dbReference type="ARBA" id="ARBA00023125"/>
    </source>
</evidence>
<proteinExistence type="predicted"/>
<dbReference type="PANTHER" id="PTHR33841">
    <property type="entry name" value="DNA METHYLTRANSFERASE YEEA-RELATED"/>
    <property type="match status" value="1"/>
</dbReference>
<feature type="domain" description="Type II methyltransferase M.TaqI-like" evidence="8">
    <location>
        <begin position="132"/>
        <end position="237"/>
    </location>
</feature>
<dbReference type="GO" id="GO:0009307">
    <property type="term" value="P:DNA restriction-modification system"/>
    <property type="evidence" value="ECO:0007669"/>
    <property type="project" value="UniProtKB-KW"/>
</dbReference>
<dbReference type="SUPFAM" id="SSF53335">
    <property type="entry name" value="S-adenosyl-L-methionine-dependent methyltransferases"/>
    <property type="match status" value="1"/>
</dbReference>
<evidence type="ECO:0000256" key="1">
    <source>
        <dbReference type="ARBA" id="ARBA00011900"/>
    </source>
</evidence>
<gene>
    <name evidence="9" type="ORF">CAC02_04540</name>
</gene>
<organism evidence="9 10">
    <name type="scientific">Streptococcus gallolyticus</name>
    <dbReference type="NCBI Taxonomy" id="315405"/>
    <lineage>
        <taxon>Bacteria</taxon>
        <taxon>Bacillati</taxon>
        <taxon>Bacillota</taxon>
        <taxon>Bacilli</taxon>
        <taxon>Lactobacillales</taxon>
        <taxon>Streptococcaceae</taxon>
        <taxon>Streptococcus</taxon>
    </lineage>
</organism>
<dbReference type="Pfam" id="PF07669">
    <property type="entry name" value="Eco57I"/>
    <property type="match status" value="1"/>
</dbReference>
<dbReference type="GO" id="GO:0003677">
    <property type="term" value="F:DNA binding"/>
    <property type="evidence" value="ECO:0007669"/>
    <property type="project" value="UniProtKB-KW"/>
</dbReference>
<sequence length="452" mass="52388">MTFNEQKIKSIIKEHRLEHREDVIKFINNNLYNLGLKELSRIAELVNNSRVDTSAYYTDEYILDEIYRSLPKIDKSIIRILEPSVGIGNFLQPIIDKYSYAEKLIIEVNDIDDSSIEVLKALNKYRNIPSNVEILYNSCNFLSPLYYCMGNSHFDLVVGNPPFGKLTKKNGLSEYSVMFNDDNTKNLSGFFLQKSIEIADYVSLVMPKYFLNNPDFSITRERIGKKKIDKILDFGEKGFKGVLIETIGIFIDTNNEPEETECISLCRNIINKISQKRMMSEEFPYWLLYRNDFFDKIAEKMTFDVFRVFRDRQVTKSILQEKGDIWVIKSRNISRDGSGIKSIEGYDSFIDKSTINNLSVGKYIMRDDVYLSPNMTYYPRVIKKPSGVIVNGSVAILESKISQDEITDEHLKFLSSSTFEEFYKIARNYSTRSLNIDSNSVKFFGLYTGNNF</sequence>
<reference evidence="9 10" key="1">
    <citation type="journal article" date="2018" name="Sci. Rep.">
        <title>Network-guided genomic and metagenomic analysis of the faecal microbiota of the critically endangered kakapo.</title>
        <authorList>
            <person name="Waite D.W."/>
            <person name="Dsouza M."/>
            <person name="Sekiguchi Y."/>
            <person name="Hugenholtz P."/>
            <person name="Taylor M.W."/>
        </authorList>
    </citation>
    <scope>NUCLEOTIDE SEQUENCE [LARGE SCALE GENOMIC DNA]</scope>
    <source>
        <strain evidence="9 10">BI02</strain>
    </source>
</reference>
<dbReference type="EC" id="2.1.1.72" evidence="1"/>
<dbReference type="CDD" id="cd02440">
    <property type="entry name" value="AdoMet_MTases"/>
    <property type="match status" value="1"/>
</dbReference>
<evidence type="ECO:0000256" key="2">
    <source>
        <dbReference type="ARBA" id="ARBA00022603"/>
    </source>
</evidence>
<dbReference type="InterPro" id="IPR029063">
    <property type="entry name" value="SAM-dependent_MTases_sf"/>
</dbReference>
<evidence type="ECO:0000256" key="7">
    <source>
        <dbReference type="ARBA" id="ARBA00047942"/>
    </source>
</evidence>
<dbReference type="Gene3D" id="3.40.50.150">
    <property type="entry name" value="Vaccinia Virus protein VP39"/>
    <property type="match status" value="1"/>
</dbReference>
<evidence type="ECO:0000256" key="4">
    <source>
        <dbReference type="ARBA" id="ARBA00022691"/>
    </source>
</evidence>
<keyword evidence="5" id="KW-0680">Restriction system</keyword>
<evidence type="ECO:0000256" key="5">
    <source>
        <dbReference type="ARBA" id="ARBA00022747"/>
    </source>
</evidence>
<dbReference type="GO" id="GO:0009007">
    <property type="term" value="F:site-specific DNA-methyltransferase (adenine-specific) activity"/>
    <property type="evidence" value="ECO:0007669"/>
    <property type="project" value="UniProtKB-EC"/>
</dbReference>
<dbReference type="PANTHER" id="PTHR33841:SF6">
    <property type="entry name" value="TYPE II METHYLTRANSFERASE M.HINDII"/>
    <property type="match status" value="1"/>
</dbReference>
<protein>
    <recommendedName>
        <fullName evidence="1">site-specific DNA-methyltransferase (adenine-specific)</fullName>
        <ecNumber evidence="1">2.1.1.72</ecNumber>
    </recommendedName>
</protein>
<dbReference type="PRINTS" id="PR00507">
    <property type="entry name" value="N12N6MTFRASE"/>
</dbReference>
<dbReference type="EMBL" id="NETH01000016">
    <property type="protein sequence ID" value="RCW17132.1"/>
    <property type="molecule type" value="Genomic_DNA"/>
</dbReference>
<name>A0A368UF50_9STRE</name>
<dbReference type="InterPro" id="IPR011639">
    <property type="entry name" value="MethylTrfase_TaqI-like_dom"/>
</dbReference>
<keyword evidence="4" id="KW-0949">S-adenosyl-L-methionine</keyword>
<evidence type="ECO:0000259" key="8">
    <source>
        <dbReference type="Pfam" id="PF07669"/>
    </source>
</evidence>
<evidence type="ECO:0000256" key="3">
    <source>
        <dbReference type="ARBA" id="ARBA00022679"/>
    </source>
</evidence>